<evidence type="ECO:0000313" key="2">
    <source>
        <dbReference type="Proteomes" id="UP001157502"/>
    </source>
</evidence>
<name>A0ACC2FLF0_DALPE</name>
<sequence>MNTNVAPSDSRANTPPLFILQMDRRKLDDFGRKKTIYLSALVLAGGRFHGARTSPVDSFFGFVCRRRGCRDTFRVISGAARSVVRRSLLRGGFVRGAKGQPKVTADADGGLMITPPRTCTLPPIHTLLCSWAEQT</sequence>
<protein>
    <submittedName>
        <fullName evidence="1">Uncharacterized protein</fullName>
    </submittedName>
</protein>
<accession>A0ACC2FLF0</accession>
<reference evidence="1" key="1">
    <citation type="submission" date="2021-05" db="EMBL/GenBank/DDBJ databases">
        <authorList>
            <person name="Pan Q."/>
            <person name="Jouanno E."/>
            <person name="Zahm M."/>
            <person name="Klopp C."/>
            <person name="Cabau C."/>
            <person name="Louis A."/>
            <person name="Berthelot C."/>
            <person name="Parey E."/>
            <person name="Roest Crollius H."/>
            <person name="Montfort J."/>
            <person name="Robinson-Rechavi M."/>
            <person name="Bouchez O."/>
            <person name="Lampietro C."/>
            <person name="Lopez Roques C."/>
            <person name="Donnadieu C."/>
            <person name="Postlethwait J."/>
            <person name="Bobe J."/>
            <person name="Dillon D."/>
            <person name="Chandos A."/>
            <person name="von Hippel F."/>
            <person name="Guiguen Y."/>
        </authorList>
    </citation>
    <scope>NUCLEOTIDE SEQUENCE</scope>
    <source>
        <strain evidence="1">YG-Jan2019</strain>
    </source>
</reference>
<dbReference type="Proteomes" id="UP001157502">
    <property type="component" value="Chromosome 25"/>
</dbReference>
<dbReference type="EMBL" id="CM055752">
    <property type="protein sequence ID" value="KAJ7992211.1"/>
    <property type="molecule type" value="Genomic_DNA"/>
</dbReference>
<keyword evidence="2" id="KW-1185">Reference proteome</keyword>
<evidence type="ECO:0000313" key="1">
    <source>
        <dbReference type="EMBL" id="KAJ7992211.1"/>
    </source>
</evidence>
<comment type="caution">
    <text evidence="1">The sequence shown here is derived from an EMBL/GenBank/DDBJ whole genome shotgun (WGS) entry which is preliminary data.</text>
</comment>
<proteinExistence type="predicted"/>
<gene>
    <name evidence="1" type="ORF">DPEC_G00276170</name>
</gene>
<organism evidence="1 2">
    <name type="scientific">Dallia pectoralis</name>
    <name type="common">Alaska blackfish</name>
    <dbReference type="NCBI Taxonomy" id="75939"/>
    <lineage>
        <taxon>Eukaryota</taxon>
        <taxon>Metazoa</taxon>
        <taxon>Chordata</taxon>
        <taxon>Craniata</taxon>
        <taxon>Vertebrata</taxon>
        <taxon>Euteleostomi</taxon>
        <taxon>Actinopterygii</taxon>
        <taxon>Neopterygii</taxon>
        <taxon>Teleostei</taxon>
        <taxon>Protacanthopterygii</taxon>
        <taxon>Esociformes</taxon>
        <taxon>Umbridae</taxon>
        <taxon>Dallia</taxon>
    </lineage>
</organism>